<dbReference type="AlphaFoldDB" id="A0A550C6W4"/>
<feature type="domain" description="MYND-type" evidence="5">
    <location>
        <begin position="28"/>
        <end position="64"/>
    </location>
</feature>
<dbReference type="InterPro" id="IPR002893">
    <property type="entry name" value="Znf_MYND"/>
</dbReference>
<dbReference type="OrthoDB" id="437457at2759"/>
<comment type="caution">
    <text evidence="6">The sequence shown here is derived from an EMBL/GenBank/DDBJ whole genome shotgun (WGS) entry which is preliminary data.</text>
</comment>
<evidence type="ECO:0000259" key="5">
    <source>
        <dbReference type="Pfam" id="PF01753"/>
    </source>
</evidence>
<dbReference type="GO" id="GO:0008270">
    <property type="term" value="F:zinc ion binding"/>
    <property type="evidence" value="ECO:0007669"/>
    <property type="project" value="UniProtKB-KW"/>
</dbReference>
<feature type="region of interest" description="Disordered" evidence="4">
    <location>
        <begin position="248"/>
        <end position="279"/>
    </location>
</feature>
<keyword evidence="3" id="KW-0862">Zinc</keyword>
<evidence type="ECO:0000256" key="1">
    <source>
        <dbReference type="ARBA" id="ARBA00022723"/>
    </source>
</evidence>
<dbReference type="EMBL" id="VDMD01000021">
    <property type="protein sequence ID" value="TRM60538.1"/>
    <property type="molecule type" value="Genomic_DNA"/>
</dbReference>
<name>A0A550C6W4_9AGAR</name>
<evidence type="ECO:0000256" key="2">
    <source>
        <dbReference type="ARBA" id="ARBA00022771"/>
    </source>
</evidence>
<keyword evidence="1" id="KW-0479">Metal-binding</keyword>
<evidence type="ECO:0000256" key="3">
    <source>
        <dbReference type="ARBA" id="ARBA00022833"/>
    </source>
</evidence>
<dbReference type="Pfam" id="PF01753">
    <property type="entry name" value="zf-MYND"/>
    <property type="match status" value="1"/>
</dbReference>
<feature type="compositionally biased region" description="Low complexity" evidence="4">
    <location>
        <begin position="255"/>
        <end position="273"/>
    </location>
</feature>
<sequence>MPTKTKRHSGRPHKESTAPLLENAGEHCNVCLVPTTMRCTRCHRVYYCSEDHCKADIKRHSAECDRIQDSLYAFGKSLLQNKPASDSDAVYSDVWHPKHSVSAILLPADATEPREVKLRWEWIVDADAPGGGYQNIHVKPKWFEDDIAVRNMYIDSVPGDDGTLVLLPEDRRLALVYNAHFLQDSSPINKCVSKLLNAKGASNWRDNLLLLRSKGTPWKDHDYRDANLKEDLPVVLRFFKASVRDEDEGVSEGVALNDGADSANDDASSTSSLVDRLNA</sequence>
<keyword evidence="2" id="KW-0863">Zinc-finger</keyword>
<dbReference type="Gene3D" id="6.10.140.2220">
    <property type="match status" value="1"/>
</dbReference>
<organism evidence="6 7">
    <name type="scientific">Schizophyllum amplum</name>
    <dbReference type="NCBI Taxonomy" id="97359"/>
    <lineage>
        <taxon>Eukaryota</taxon>
        <taxon>Fungi</taxon>
        <taxon>Dikarya</taxon>
        <taxon>Basidiomycota</taxon>
        <taxon>Agaricomycotina</taxon>
        <taxon>Agaricomycetes</taxon>
        <taxon>Agaricomycetidae</taxon>
        <taxon>Agaricales</taxon>
        <taxon>Schizophyllaceae</taxon>
        <taxon>Schizophyllum</taxon>
    </lineage>
</organism>
<dbReference type="Proteomes" id="UP000320762">
    <property type="component" value="Unassembled WGS sequence"/>
</dbReference>
<gene>
    <name evidence="6" type="ORF">BD626DRAFT_504324</name>
</gene>
<proteinExistence type="predicted"/>
<evidence type="ECO:0000256" key="4">
    <source>
        <dbReference type="SAM" id="MobiDB-lite"/>
    </source>
</evidence>
<protein>
    <recommendedName>
        <fullName evidence="5">MYND-type domain-containing protein</fullName>
    </recommendedName>
</protein>
<reference evidence="6 7" key="1">
    <citation type="journal article" date="2019" name="New Phytol.">
        <title>Comparative genomics reveals unique wood-decay strategies and fruiting body development in the Schizophyllaceae.</title>
        <authorList>
            <person name="Almasi E."/>
            <person name="Sahu N."/>
            <person name="Krizsan K."/>
            <person name="Balint B."/>
            <person name="Kovacs G.M."/>
            <person name="Kiss B."/>
            <person name="Cseklye J."/>
            <person name="Drula E."/>
            <person name="Henrissat B."/>
            <person name="Nagy I."/>
            <person name="Chovatia M."/>
            <person name="Adam C."/>
            <person name="LaButti K."/>
            <person name="Lipzen A."/>
            <person name="Riley R."/>
            <person name="Grigoriev I.V."/>
            <person name="Nagy L.G."/>
        </authorList>
    </citation>
    <scope>NUCLEOTIDE SEQUENCE [LARGE SCALE GENOMIC DNA]</scope>
    <source>
        <strain evidence="6 7">NL-1724</strain>
    </source>
</reference>
<dbReference type="STRING" id="97359.A0A550C6W4"/>
<dbReference type="SUPFAM" id="SSF144232">
    <property type="entry name" value="HIT/MYND zinc finger-like"/>
    <property type="match status" value="1"/>
</dbReference>
<evidence type="ECO:0000313" key="6">
    <source>
        <dbReference type="EMBL" id="TRM60538.1"/>
    </source>
</evidence>
<accession>A0A550C6W4</accession>
<keyword evidence="7" id="KW-1185">Reference proteome</keyword>
<evidence type="ECO:0000313" key="7">
    <source>
        <dbReference type="Proteomes" id="UP000320762"/>
    </source>
</evidence>